<feature type="region of interest" description="Disordered" evidence="1">
    <location>
        <begin position="1"/>
        <end position="24"/>
    </location>
</feature>
<proteinExistence type="predicted"/>
<evidence type="ECO:0000256" key="1">
    <source>
        <dbReference type="SAM" id="MobiDB-lite"/>
    </source>
</evidence>
<dbReference type="AlphaFoldDB" id="A0A699QDZ5"/>
<evidence type="ECO:0000313" key="2">
    <source>
        <dbReference type="EMBL" id="GFC66956.1"/>
    </source>
</evidence>
<accession>A0A699QDZ5</accession>
<organism evidence="2">
    <name type="scientific">Tanacetum cinerariifolium</name>
    <name type="common">Dalmatian daisy</name>
    <name type="synonym">Chrysanthemum cinerariifolium</name>
    <dbReference type="NCBI Taxonomy" id="118510"/>
    <lineage>
        <taxon>Eukaryota</taxon>
        <taxon>Viridiplantae</taxon>
        <taxon>Streptophyta</taxon>
        <taxon>Embryophyta</taxon>
        <taxon>Tracheophyta</taxon>
        <taxon>Spermatophyta</taxon>
        <taxon>Magnoliopsida</taxon>
        <taxon>eudicotyledons</taxon>
        <taxon>Gunneridae</taxon>
        <taxon>Pentapetalae</taxon>
        <taxon>asterids</taxon>
        <taxon>campanulids</taxon>
        <taxon>Asterales</taxon>
        <taxon>Asteraceae</taxon>
        <taxon>Asteroideae</taxon>
        <taxon>Anthemideae</taxon>
        <taxon>Anthemidinae</taxon>
        <taxon>Tanacetum</taxon>
    </lineage>
</organism>
<feature type="non-terminal residue" evidence="2">
    <location>
        <position position="1"/>
    </location>
</feature>
<sequence length="72" mass="7978">PTRQRRQTGVTIRDTPSVTKKKTPEWSLKLKGMEMLSDAAMLETNTRKAIKTSLRDLRSQHHTGGSSEGAGI</sequence>
<comment type="caution">
    <text evidence="2">The sequence shown here is derived from an EMBL/GenBank/DDBJ whole genome shotgun (WGS) entry which is preliminary data.</text>
</comment>
<protein>
    <submittedName>
        <fullName evidence="2">Uncharacterized protein</fullName>
    </submittedName>
</protein>
<feature type="compositionally biased region" description="Polar residues" evidence="1">
    <location>
        <begin position="7"/>
        <end position="18"/>
    </location>
</feature>
<reference evidence="2" key="1">
    <citation type="journal article" date="2019" name="Sci. Rep.">
        <title>Draft genome of Tanacetum cinerariifolium, the natural source of mosquito coil.</title>
        <authorList>
            <person name="Yamashiro T."/>
            <person name="Shiraishi A."/>
            <person name="Satake H."/>
            <person name="Nakayama K."/>
        </authorList>
    </citation>
    <scope>NUCLEOTIDE SEQUENCE</scope>
</reference>
<dbReference type="EMBL" id="BKCJ011013372">
    <property type="protein sequence ID" value="GFC66956.1"/>
    <property type="molecule type" value="Genomic_DNA"/>
</dbReference>
<name>A0A699QDZ5_TANCI</name>
<gene>
    <name evidence="2" type="ORF">Tci_838926</name>
</gene>